<dbReference type="VEuPathDB" id="MicrosporidiaDB:M153_7660001120"/>
<comment type="caution">
    <text evidence="1">The sequence shown here is derived from an EMBL/GenBank/DDBJ whole genome shotgun (WGS) entry which is preliminary data.</text>
</comment>
<reference evidence="1 2" key="1">
    <citation type="submission" date="2015-07" db="EMBL/GenBank/DDBJ databases">
        <title>The genome of Pseudoloma neurophilia, a relevant intracellular parasite of the zebrafish.</title>
        <authorList>
            <person name="Ndikumana S."/>
            <person name="Pelin A."/>
            <person name="Sanders J."/>
            <person name="Corradi N."/>
        </authorList>
    </citation>
    <scope>NUCLEOTIDE SEQUENCE [LARGE SCALE GENOMIC DNA]</scope>
    <source>
        <strain evidence="1 2">MK1</strain>
    </source>
</reference>
<dbReference type="EMBL" id="LGUB01000293">
    <property type="protein sequence ID" value="KRH93564.1"/>
    <property type="molecule type" value="Genomic_DNA"/>
</dbReference>
<dbReference type="Proteomes" id="UP000051530">
    <property type="component" value="Unassembled WGS sequence"/>
</dbReference>
<name>A0A0R0LW08_9MICR</name>
<gene>
    <name evidence="1" type="ORF">M153_7660001120</name>
</gene>
<sequence length="214" mass="26079">MVKNPVVDSRELKVKLFKTEMSYENDYRRKSFFIERLQDSIVEEIIIAEKQTANFEEIKSFLKEILEEEENELLWEQKQKVKKKEVVKRLEEQLTQKMKITNRNEDSKRSLMRKYLLFNRQGYSKTFEEYANMLFKSCEHQISNKDIIAIFSATSLRKFEEFINWNEYTDKDILFLMIRRANQKVKEKNKIRERNFFKEGVKQEREDKVEANKS</sequence>
<keyword evidence="2" id="KW-1185">Reference proteome</keyword>
<protein>
    <submittedName>
        <fullName evidence="1">Uncharacterized protein</fullName>
    </submittedName>
</protein>
<dbReference type="AlphaFoldDB" id="A0A0R0LW08"/>
<evidence type="ECO:0000313" key="2">
    <source>
        <dbReference type="Proteomes" id="UP000051530"/>
    </source>
</evidence>
<accession>A0A0R0LW08</accession>
<proteinExistence type="predicted"/>
<evidence type="ECO:0000313" key="1">
    <source>
        <dbReference type="EMBL" id="KRH93564.1"/>
    </source>
</evidence>
<organism evidence="1 2">
    <name type="scientific">Pseudoloma neurophilia</name>
    <dbReference type="NCBI Taxonomy" id="146866"/>
    <lineage>
        <taxon>Eukaryota</taxon>
        <taxon>Fungi</taxon>
        <taxon>Fungi incertae sedis</taxon>
        <taxon>Microsporidia</taxon>
        <taxon>Pseudoloma</taxon>
    </lineage>
</organism>